<dbReference type="Proteomes" id="UP001158067">
    <property type="component" value="Unassembled WGS sequence"/>
</dbReference>
<accession>A0ABY1PVB3</accession>
<keyword evidence="3" id="KW-1185">Reference proteome</keyword>
<organism evidence="2 3">
    <name type="scientific">Neorhodopirellula lusitana</name>
    <dbReference type="NCBI Taxonomy" id="445327"/>
    <lineage>
        <taxon>Bacteria</taxon>
        <taxon>Pseudomonadati</taxon>
        <taxon>Planctomycetota</taxon>
        <taxon>Planctomycetia</taxon>
        <taxon>Pirellulales</taxon>
        <taxon>Pirellulaceae</taxon>
        <taxon>Neorhodopirellula</taxon>
    </lineage>
</organism>
<dbReference type="EMBL" id="FXUG01000002">
    <property type="protein sequence ID" value="SMP47730.1"/>
    <property type="molecule type" value="Genomic_DNA"/>
</dbReference>
<sequence length="335" mass="38485">MQTDSNQLLLHVGYHKTGTTWLQRSLFDHCTRGFYPLSYRSRKKVRSVDLTRPFVSDENGSSINPLGFHADSLRSRFELELNWRTEGIPVVSSEQFTGNPHSGGFDQKSLAERLHAVFPNAKVFMVVREQNSMIMSTYFQYLLGGGIQSLDRYINEPFDGRLPMFSKHYFQYHFLIDHYQKLFGRDNVLVLPYELFRRAPKNFISQLATFSGARIPNDLPFESQENAGRNRVIEYHLRILAPLFVKSSLNSYSPIAIPRARWSFKTMKAALGKLVPDSMHRKFVAAKRAEIASYTDGFYDESNKLTSQLIGTDLSEYGYSMGPQMVSRQRDTMAA</sequence>
<evidence type="ECO:0000259" key="1">
    <source>
        <dbReference type="Pfam" id="PF00685"/>
    </source>
</evidence>
<reference evidence="2 3" key="1">
    <citation type="submission" date="2017-05" db="EMBL/GenBank/DDBJ databases">
        <authorList>
            <person name="Varghese N."/>
            <person name="Submissions S."/>
        </authorList>
    </citation>
    <scope>NUCLEOTIDE SEQUENCE [LARGE SCALE GENOMIC DNA]</scope>
    <source>
        <strain evidence="2 3">DSM 25457</strain>
    </source>
</reference>
<dbReference type="InterPro" id="IPR000863">
    <property type="entry name" value="Sulfotransferase_dom"/>
</dbReference>
<feature type="domain" description="Sulfotransferase" evidence="1">
    <location>
        <begin position="11"/>
        <end position="215"/>
    </location>
</feature>
<comment type="caution">
    <text evidence="2">The sequence shown here is derived from an EMBL/GenBank/DDBJ whole genome shotgun (WGS) entry which is preliminary data.</text>
</comment>
<protein>
    <submittedName>
        <fullName evidence="2">Sulfotransferase domain-containing protein</fullName>
    </submittedName>
</protein>
<name>A0ABY1PVB3_9BACT</name>
<dbReference type="InterPro" id="IPR027417">
    <property type="entry name" value="P-loop_NTPase"/>
</dbReference>
<gene>
    <name evidence="2" type="ORF">SAMN06265222_102333</name>
</gene>
<dbReference type="RefSeq" id="WP_283431651.1">
    <property type="nucleotide sequence ID" value="NZ_FXUG01000002.1"/>
</dbReference>
<dbReference type="Pfam" id="PF00685">
    <property type="entry name" value="Sulfotransfer_1"/>
    <property type="match status" value="1"/>
</dbReference>
<proteinExistence type="predicted"/>
<evidence type="ECO:0000313" key="2">
    <source>
        <dbReference type="EMBL" id="SMP47730.1"/>
    </source>
</evidence>
<evidence type="ECO:0000313" key="3">
    <source>
        <dbReference type="Proteomes" id="UP001158067"/>
    </source>
</evidence>
<dbReference type="Gene3D" id="3.40.50.300">
    <property type="entry name" value="P-loop containing nucleotide triphosphate hydrolases"/>
    <property type="match status" value="1"/>
</dbReference>
<dbReference type="SUPFAM" id="SSF52540">
    <property type="entry name" value="P-loop containing nucleoside triphosphate hydrolases"/>
    <property type="match status" value="1"/>
</dbReference>